<dbReference type="AlphaFoldDB" id="E4X598"/>
<protein>
    <submittedName>
        <fullName evidence="1">Uncharacterized protein</fullName>
    </submittedName>
</protein>
<dbReference type="Proteomes" id="UP000001307">
    <property type="component" value="Unassembled WGS sequence"/>
</dbReference>
<dbReference type="EMBL" id="FN653025">
    <property type="protein sequence ID" value="CBY18467.1"/>
    <property type="molecule type" value="Genomic_DNA"/>
</dbReference>
<name>E4X598_OIKDI</name>
<proteinExistence type="predicted"/>
<accession>E4X598</accession>
<evidence type="ECO:0000313" key="1">
    <source>
        <dbReference type="EMBL" id="CBY18467.1"/>
    </source>
</evidence>
<gene>
    <name evidence="1" type="ORF">GSOID_T00002330001</name>
</gene>
<dbReference type="InParanoid" id="E4X598"/>
<reference evidence="1 2" key="1">
    <citation type="journal article" date="2010" name="Science">
        <title>Plasticity of animal genome architecture unmasked by rapid evolution of a pelagic tunicate.</title>
        <authorList>
            <person name="Denoeud F."/>
            <person name="Henriet S."/>
            <person name="Mungpakdee S."/>
            <person name="Aury J.M."/>
            <person name="Da Silva C."/>
            <person name="Brinkmann H."/>
            <person name="Mikhaleva J."/>
            <person name="Olsen L.C."/>
            <person name="Jubin C."/>
            <person name="Canestro C."/>
            <person name="Bouquet J.M."/>
            <person name="Danks G."/>
            <person name="Poulain J."/>
            <person name="Campsteijn C."/>
            <person name="Adamski M."/>
            <person name="Cross I."/>
            <person name="Yadetie F."/>
            <person name="Muffato M."/>
            <person name="Louis A."/>
            <person name="Butcher S."/>
            <person name="Tsagkogeorga G."/>
            <person name="Konrad A."/>
            <person name="Singh S."/>
            <person name="Jensen M.F."/>
            <person name="Cong E.H."/>
            <person name="Eikeseth-Otteraa H."/>
            <person name="Noel B."/>
            <person name="Anthouard V."/>
            <person name="Porcel B.M."/>
            <person name="Kachouri-Lafond R."/>
            <person name="Nishino A."/>
            <person name="Ugolini M."/>
            <person name="Chourrout P."/>
            <person name="Nishida H."/>
            <person name="Aasland R."/>
            <person name="Huzurbazar S."/>
            <person name="Westhof E."/>
            <person name="Delsuc F."/>
            <person name="Lehrach H."/>
            <person name="Reinhardt R."/>
            <person name="Weissenbach J."/>
            <person name="Roy S.W."/>
            <person name="Artiguenave F."/>
            <person name="Postlethwait J.H."/>
            <person name="Manak J.R."/>
            <person name="Thompson E.M."/>
            <person name="Jaillon O."/>
            <person name="Du Pasquier L."/>
            <person name="Boudinot P."/>
            <person name="Liberles D.A."/>
            <person name="Volff J.N."/>
            <person name="Philippe H."/>
            <person name="Lenhard B."/>
            <person name="Roest Crollius H."/>
            <person name="Wincker P."/>
            <person name="Chourrout D."/>
        </authorList>
    </citation>
    <scope>NUCLEOTIDE SEQUENCE [LARGE SCALE GENOMIC DNA]</scope>
</reference>
<keyword evidence="2" id="KW-1185">Reference proteome</keyword>
<evidence type="ECO:0000313" key="2">
    <source>
        <dbReference type="Proteomes" id="UP000001307"/>
    </source>
</evidence>
<organism evidence="1 2">
    <name type="scientific">Oikopleura dioica</name>
    <name type="common">Tunicate</name>
    <dbReference type="NCBI Taxonomy" id="34765"/>
    <lineage>
        <taxon>Eukaryota</taxon>
        <taxon>Metazoa</taxon>
        <taxon>Chordata</taxon>
        <taxon>Tunicata</taxon>
        <taxon>Appendicularia</taxon>
        <taxon>Copelata</taxon>
        <taxon>Oikopleuridae</taxon>
        <taxon>Oikopleura</taxon>
    </lineage>
</organism>
<sequence length="82" mass="9830">MKFLARWRHRVPARNSKRRAAPLGFLTKRYFEKRDPTLKILAYEIKKPQAVIEQTRADHHYPTIFRNFFGTLRPPAAYRGNF</sequence>